<sequence>MNCGWDDEIPPALASKCSEWQKDLHVISDFRIKICYKPVDYDVTDTQLHHFCDASESGYGSVSYIRLISRGRPPHITCWLNGPDFLAKCEADWPKLSTEPLVLSDSDSEVKKTVVAFATTAHEDPLTQFIEYFSVMGQIHQIYSVAFEVQRDPKTLDPIEKSRYLKQCIS</sequence>
<name>A0AA47MZQ8_MERPO</name>
<evidence type="ECO:0000313" key="2">
    <source>
        <dbReference type="Proteomes" id="UP001174136"/>
    </source>
</evidence>
<organism evidence="1 2">
    <name type="scientific">Merluccius polli</name>
    <name type="common">Benguela hake</name>
    <name type="synonym">Merluccius cadenati</name>
    <dbReference type="NCBI Taxonomy" id="89951"/>
    <lineage>
        <taxon>Eukaryota</taxon>
        <taxon>Metazoa</taxon>
        <taxon>Chordata</taxon>
        <taxon>Craniata</taxon>
        <taxon>Vertebrata</taxon>
        <taxon>Euteleostomi</taxon>
        <taxon>Actinopterygii</taxon>
        <taxon>Neopterygii</taxon>
        <taxon>Teleostei</taxon>
        <taxon>Neoteleostei</taxon>
        <taxon>Acanthomorphata</taxon>
        <taxon>Zeiogadaria</taxon>
        <taxon>Gadariae</taxon>
        <taxon>Gadiformes</taxon>
        <taxon>Gadoidei</taxon>
        <taxon>Merlucciidae</taxon>
        <taxon>Merluccius</taxon>
    </lineage>
</organism>
<dbReference type="InterPro" id="IPR008042">
    <property type="entry name" value="Retrotrans_Pao"/>
</dbReference>
<dbReference type="PANTHER" id="PTHR47331">
    <property type="entry name" value="PHD-TYPE DOMAIN-CONTAINING PROTEIN"/>
    <property type="match status" value="1"/>
</dbReference>
<keyword evidence="2" id="KW-1185">Reference proteome</keyword>
<dbReference type="Proteomes" id="UP001174136">
    <property type="component" value="Unassembled WGS sequence"/>
</dbReference>
<dbReference type="PANTHER" id="PTHR47331:SF1">
    <property type="entry name" value="GAG-LIKE PROTEIN"/>
    <property type="match status" value="1"/>
</dbReference>
<reference evidence="1" key="1">
    <citation type="journal article" date="2023" name="Front. Mar. Sci.">
        <title>A new Merluccius polli reference genome to investigate the effects of global change in West African waters.</title>
        <authorList>
            <person name="Mateo J.L."/>
            <person name="Blanco-Fernandez C."/>
            <person name="Garcia-Vazquez E."/>
            <person name="Machado-Schiaffino G."/>
        </authorList>
    </citation>
    <scope>NUCLEOTIDE SEQUENCE</scope>
    <source>
        <strain evidence="1">C29</strain>
        <tissue evidence="1">Fin</tissue>
    </source>
</reference>
<dbReference type="Pfam" id="PF05380">
    <property type="entry name" value="Peptidase_A17"/>
    <property type="match status" value="1"/>
</dbReference>
<evidence type="ECO:0000313" key="1">
    <source>
        <dbReference type="EMBL" id="KAK0148997.1"/>
    </source>
</evidence>
<comment type="caution">
    <text evidence="1">The sequence shown here is derived from an EMBL/GenBank/DDBJ whole genome shotgun (WGS) entry which is preliminary data.</text>
</comment>
<dbReference type="EMBL" id="JAOPHQ010001990">
    <property type="protein sequence ID" value="KAK0148997.1"/>
    <property type="molecule type" value="Genomic_DNA"/>
</dbReference>
<dbReference type="AlphaFoldDB" id="A0AA47MZQ8"/>
<gene>
    <name evidence="1" type="ORF">N1851_010604</name>
</gene>
<protein>
    <submittedName>
        <fullName evidence="1">Uncharacterized protein</fullName>
    </submittedName>
</protein>
<proteinExistence type="predicted"/>
<accession>A0AA47MZQ8</accession>